<evidence type="ECO:0000313" key="3">
    <source>
        <dbReference type="EMBL" id="KHT44611.1"/>
    </source>
</evidence>
<comment type="caution">
    <text evidence="3">The sequence shown here is derived from an EMBL/GenBank/DDBJ whole genome shotgun (WGS) entry which is preliminary data.</text>
</comment>
<keyword evidence="1" id="KW-0902">Two-component regulatory system</keyword>
<dbReference type="PANTHER" id="PTHR37299:SF1">
    <property type="entry name" value="STAGE 0 SPORULATION PROTEIN A HOMOLOG"/>
    <property type="match status" value="1"/>
</dbReference>
<dbReference type="Pfam" id="PF04397">
    <property type="entry name" value="LytTR"/>
    <property type="match status" value="1"/>
</dbReference>
<protein>
    <submittedName>
        <fullName evidence="3">Transcriptional regulator</fullName>
    </submittedName>
</protein>
<dbReference type="Proteomes" id="UP000031197">
    <property type="component" value="Unassembled WGS sequence"/>
</dbReference>
<name>A0A0B3Y742_9ALTE</name>
<evidence type="ECO:0000313" key="4">
    <source>
        <dbReference type="Proteomes" id="UP000031197"/>
    </source>
</evidence>
<organism evidence="3 4">
    <name type="scientific">Alteromonas marina</name>
    <dbReference type="NCBI Taxonomy" id="203795"/>
    <lineage>
        <taxon>Bacteria</taxon>
        <taxon>Pseudomonadati</taxon>
        <taxon>Pseudomonadota</taxon>
        <taxon>Gammaproteobacteria</taxon>
        <taxon>Alteromonadales</taxon>
        <taxon>Alteromonadaceae</taxon>
        <taxon>Alteromonas/Salinimonas group</taxon>
        <taxon>Alteromonas</taxon>
    </lineage>
</organism>
<dbReference type="RefSeq" id="WP_039223373.1">
    <property type="nucleotide sequence ID" value="NZ_JWLW01000066.1"/>
</dbReference>
<gene>
    <name evidence="3" type="ORF">RJ41_17265</name>
</gene>
<dbReference type="InterPro" id="IPR007492">
    <property type="entry name" value="LytTR_DNA-bd_dom"/>
</dbReference>
<dbReference type="PROSITE" id="PS50930">
    <property type="entry name" value="HTH_LYTTR"/>
    <property type="match status" value="1"/>
</dbReference>
<dbReference type="OrthoDB" id="6328817at2"/>
<dbReference type="AlphaFoldDB" id="A0A0B3Y742"/>
<dbReference type="GO" id="GO:0000156">
    <property type="term" value="F:phosphorelay response regulator activity"/>
    <property type="evidence" value="ECO:0007669"/>
    <property type="project" value="InterPro"/>
</dbReference>
<evidence type="ECO:0000259" key="2">
    <source>
        <dbReference type="PROSITE" id="PS50930"/>
    </source>
</evidence>
<keyword evidence="4" id="KW-1185">Reference proteome</keyword>
<dbReference type="InterPro" id="IPR046947">
    <property type="entry name" value="LytR-like"/>
</dbReference>
<dbReference type="EMBL" id="JWLW01000066">
    <property type="protein sequence ID" value="KHT44611.1"/>
    <property type="molecule type" value="Genomic_DNA"/>
</dbReference>
<proteinExistence type="predicted"/>
<dbReference type="SMART" id="SM00850">
    <property type="entry name" value="LytTR"/>
    <property type="match status" value="1"/>
</dbReference>
<feature type="domain" description="HTH LytTR-type" evidence="2">
    <location>
        <begin position="152"/>
        <end position="245"/>
    </location>
</feature>
<accession>A0A0B3Y742</accession>
<dbReference type="PANTHER" id="PTHR37299">
    <property type="entry name" value="TRANSCRIPTIONAL REGULATOR-RELATED"/>
    <property type="match status" value="1"/>
</dbReference>
<reference evidence="3 4" key="1">
    <citation type="submission" date="2014-12" db="EMBL/GenBank/DDBJ databases">
        <title>Genome sequencing of Alteromonas marina AD001.</title>
        <authorList>
            <person name="Adrian T.G.S."/>
            <person name="Chan K.G."/>
        </authorList>
    </citation>
    <scope>NUCLEOTIDE SEQUENCE [LARGE SCALE GENOMIC DNA]</scope>
    <source>
        <strain evidence="3 4">AD001</strain>
    </source>
</reference>
<dbReference type="GO" id="GO:0003677">
    <property type="term" value="F:DNA binding"/>
    <property type="evidence" value="ECO:0007669"/>
    <property type="project" value="InterPro"/>
</dbReference>
<evidence type="ECO:0000256" key="1">
    <source>
        <dbReference type="ARBA" id="ARBA00023012"/>
    </source>
</evidence>
<dbReference type="Gene3D" id="2.40.50.1020">
    <property type="entry name" value="LytTr DNA-binding domain"/>
    <property type="match status" value="1"/>
</dbReference>
<sequence length="255" mass="29187">MISLIFLQSASQQESLCKILKQLNVFSHVFGAESVGHCLALAEKYPQSVGFYSVSKSSRNLASKYWLAVGENDEDALLAFSHNASGFVTLPFEESQLLPAIEYVKNKYRYVERNFQFDAMVKGLCEQHGVSKPALLATLRQQLSKSAKPNIVAIRADDGWCCLDPADIKWIEAAGDYMCIYTLSESYVVRITLCELLKRLGERHFKRCNRSVAVNAKYVAHLEQRLNQQRVVMQGGETFKITYKYFYQFWHVDRR</sequence>